<reference evidence="6" key="1">
    <citation type="submission" date="2023-07" db="EMBL/GenBank/DDBJ databases">
        <title>Chromosome-level genome assembly of Artemia franciscana.</title>
        <authorList>
            <person name="Jo E."/>
        </authorList>
    </citation>
    <scope>NUCLEOTIDE SEQUENCE</scope>
    <source>
        <tissue evidence="6">Whole body</tissue>
    </source>
</reference>
<feature type="compositionally biased region" description="Basic residues" evidence="4">
    <location>
        <begin position="314"/>
        <end position="325"/>
    </location>
</feature>
<dbReference type="InterPro" id="IPR000467">
    <property type="entry name" value="G_patch_dom"/>
</dbReference>
<dbReference type="AlphaFoldDB" id="A0AA88I217"/>
<dbReference type="SMART" id="SM00739">
    <property type="entry name" value="KOW"/>
    <property type="match status" value="2"/>
</dbReference>
<name>A0AA88I217_ARTSF</name>
<organism evidence="6 7">
    <name type="scientific">Artemia franciscana</name>
    <name type="common">Brine shrimp</name>
    <name type="synonym">Artemia sanfranciscana</name>
    <dbReference type="NCBI Taxonomy" id="6661"/>
    <lineage>
        <taxon>Eukaryota</taxon>
        <taxon>Metazoa</taxon>
        <taxon>Ecdysozoa</taxon>
        <taxon>Arthropoda</taxon>
        <taxon>Crustacea</taxon>
        <taxon>Branchiopoda</taxon>
        <taxon>Anostraca</taxon>
        <taxon>Artemiidae</taxon>
        <taxon>Artemia</taxon>
    </lineage>
</organism>
<evidence type="ECO:0000256" key="4">
    <source>
        <dbReference type="SAM" id="MobiDB-lite"/>
    </source>
</evidence>
<dbReference type="PANTHER" id="PTHR15818:SF2">
    <property type="entry name" value="G-PATCH DOMAIN AND KOW MOTIFS-CONTAINING PROTEIN"/>
    <property type="match status" value="1"/>
</dbReference>
<dbReference type="InterPro" id="IPR045166">
    <property type="entry name" value="Spp2-like"/>
</dbReference>
<accession>A0AA88I217</accession>
<gene>
    <name evidence="6" type="ORF">QYM36_002869</name>
</gene>
<evidence type="ECO:0000256" key="2">
    <source>
        <dbReference type="ARBA" id="ARBA00010966"/>
    </source>
</evidence>
<evidence type="ECO:0000256" key="1">
    <source>
        <dbReference type="ARBA" id="ARBA00004123"/>
    </source>
</evidence>
<comment type="subcellular location">
    <subcellularLocation>
        <location evidence="1">Nucleus</location>
    </subcellularLocation>
</comment>
<feature type="domain" description="G-patch" evidence="5">
    <location>
        <begin position="159"/>
        <end position="205"/>
    </location>
</feature>
<evidence type="ECO:0000256" key="3">
    <source>
        <dbReference type="ARBA" id="ARBA00023242"/>
    </source>
</evidence>
<dbReference type="Pfam" id="PF25088">
    <property type="entry name" value="GPKOW_C"/>
    <property type="match status" value="1"/>
</dbReference>
<evidence type="ECO:0000313" key="7">
    <source>
        <dbReference type="Proteomes" id="UP001187531"/>
    </source>
</evidence>
<dbReference type="SMART" id="SM00443">
    <property type="entry name" value="G_patch"/>
    <property type="match status" value="1"/>
</dbReference>
<evidence type="ECO:0000259" key="5">
    <source>
        <dbReference type="PROSITE" id="PS50174"/>
    </source>
</evidence>
<comment type="similarity">
    <text evidence="2">Belongs to the MOS2 family.</text>
</comment>
<protein>
    <recommendedName>
        <fullName evidence="5">G-patch domain-containing protein</fullName>
    </recommendedName>
</protein>
<dbReference type="EMBL" id="JAVRJZ010000005">
    <property type="protein sequence ID" value="KAK2722470.1"/>
    <property type="molecule type" value="Genomic_DNA"/>
</dbReference>
<dbReference type="SUPFAM" id="SSF50104">
    <property type="entry name" value="Translation proteins SH3-like domain"/>
    <property type="match status" value="1"/>
</dbReference>
<dbReference type="InterPro" id="IPR041993">
    <property type="entry name" value="GPKOW_KOW1"/>
</dbReference>
<dbReference type="GO" id="GO:0003676">
    <property type="term" value="F:nucleic acid binding"/>
    <property type="evidence" value="ECO:0007669"/>
    <property type="project" value="InterPro"/>
</dbReference>
<dbReference type="InterPro" id="IPR005824">
    <property type="entry name" value="KOW"/>
</dbReference>
<evidence type="ECO:0000313" key="6">
    <source>
        <dbReference type="EMBL" id="KAK2722470.1"/>
    </source>
</evidence>
<dbReference type="PROSITE" id="PS50174">
    <property type="entry name" value="G_PATCH"/>
    <property type="match status" value="1"/>
</dbReference>
<proteinExistence type="inferred from homology"/>
<comment type="caution">
    <text evidence="6">The sequence shown here is derived from an EMBL/GenBank/DDBJ whole genome shotgun (WGS) entry which is preliminary data.</text>
</comment>
<dbReference type="GO" id="GO:0000398">
    <property type="term" value="P:mRNA splicing, via spliceosome"/>
    <property type="evidence" value="ECO:0007669"/>
    <property type="project" value="InterPro"/>
</dbReference>
<dbReference type="InterPro" id="IPR008991">
    <property type="entry name" value="Translation_prot_SH3-like_sf"/>
</dbReference>
<dbReference type="InterPro" id="IPR026822">
    <property type="entry name" value="Spp2/MOS2_G-patch"/>
</dbReference>
<feature type="compositionally biased region" description="Basic and acidic residues" evidence="4">
    <location>
        <begin position="97"/>
        <end position="127"/>
    </location>
</feature>
<sequence length="459" mass="53025">MSKGVSFVFTRTADQKKAVKSAFTDQNIEQAKNEEYEEIVYTGSEKIGDEKRPVVKEEKLVIPLIPNKEIFSKKPGEDVINKEIKSEPEGAEEQLSLEERARRELLTDAEKSGEDISREREEKERRSMIIPFGEKNDEILDVTEQPDKPTNEDYEQVPVGAFGEAMLRGMGWDEGRNIGNKNSGVIKPIEVSFRPKGLGLGALPKKKEKQKDKGGKEEEKLEIVKGKYVLVIGGSNKGLYGQIESIDENTGRVYVKLTLQNQVVNLSENLIQPVSSEDYRKSFRVLNKDKYEEHKIKQEKTEKRREEEMSERKRERRRTRSRSKDRKREDSGSRRKRSRDRSSSRELRKLWVRPLLKVRCIDPEYKKGYYFRKKMVVIDVVSYDIVVCKSEDGKLLEDIHPSRLESVIPKESPAYVMIVRGKQAGKVAEIRARDKRQCLATVEILPDREKVLELSYDSI</sequence>
<keyword evidence="3" id="KW-0539">Nucleus</keyword>
<feature type="compositionally biased region" description="Basic and acidic residues" evidence="4">
    <location>
        <begin position="295"/>
        <end position="313"/>
    </location>
</feature>
<dbReference type="GO" id="GO:0005681">
    <property type="term" value="C:spliceosomal complex"/>
    <property type="evidence" value="ECO:0007669"/>
    <property type="project" value="TreeGrafter"/>
</dbReference>
<feature type="non-terminal residue" evidence="6">
    <location>
        <position position="459"/>
    </location>
</feature>
<dbReference type="CDD" id="cd13152">
    <property type="entry name" value="KOW_GPKOW_A"/>
    <property type="match status" value="1"/>
</dbReference>
<dbReference type="Pfam" id="PF12656">
    <property type="entry name" value="G-patch_2"/>
    <property type="match status" value="1"/>
</dbReference>
<dbReference type="Proteomes" id="UP001187531">
    <property type="component" value="Unassembled WGS sequence"/>
</dbReference>
<dbReference type="Pfam" id="PF00467">
    <property type="entry name" value="KOW"/>
    <property type="match status" value="1"/>
</dbReference>
<dbReference type="PANTHER" id="PTHR15818">
    <property type="entry name" value="G PATCH AND KOW-CONTAINING"/>
    <property type="match status" value="1"/>
</dbReference>
<keyword evidence="7" id="KW-1185">Reference proteome</keyword>
<feature type="region of interest" description="Disordered" evidence="4">
    <location>
        <begin position="84"/>
        <end position="157"/>
    </location>
</feature>
<feature type="region of interest" description="Disordered" evidence="4">
    <location>
        <begin position="295"/>
        <end position="343"/>
    </location>
</feature>